<dbReference type="EMBL" id="FR824651">
    <property type="protein sequence ID" value="CCA27722.1"/>
    <property type="molecule type" value="Genomic_DNA"/>
</dbReference>
<reference evidence="1" key="1">
    <citation type="journal article" date="2011" name="PLoS Biol.">
        <title>Gene gain and loss during evolution of obligate parasitism in the white rust pathogen of Arabidopsis thaliana.</title>
        <authorList>
            <person name="Kemen E."/>
            <person name="Gardiner A."/>
            <person name="Schultz-Larsen T."/>
            <person name="Kemen A.C."/>
            <person name="Balmuth A.L."/>
            <person name="Robert-Seilaniantz A."/>
            <person name="Bailey K."/>
            <person name="Holub E."/>
            <person name="Studholme D.J."/>
            <person name="Maclean D."/>
            <person name="Jones J.D."/>
        </authorList>
    </citation>
    <scope>NUCLEOTIDE SEQUENCE</scope>
</reference>
<dbReference type="AlphaFoldDB" id="F0X1M6"/>
<evidence type="ECO:0000313" key="1">
    <source>
        <dbReference type="EMBL" id="CCA27722.1"/>
    </source>
</evidence>
<gene>
    <name evidence="1" type="primary">AlNc14C654G12338</name>
    <name evidence="1" type="ORF">ALNC14_138660</name>
</gene>
<protein>
    <submittedName>
        <fullName evidence="1">AlNc14C654G12338 protein</fullName>
    </submittedName>
</protein>
<name>F0X1M6_9STRA</name>
<organism evidence="1">
    <name type="scientific">Albugo laibachii Nc14</name>
    <dbReference type="NCBI Taxonomy" id="890382"/>
    <lineage>
        <taxon>Eukaryota</taxon>
        <taxon>Sar</taxon>
        <taxon>Stramenopiles</taxon>
        <taxon>Oomycota</taxon>
        <taxon>Peronosporomycetes</taxon>
        <taxon>Albuginales</taxon>
        <taxon>Albuginaceae</taxon>
        <taxon>Albugo</taxon>
    </lineage>
</organism>
<reference evidence="1" key="2">
    <citation type="submission" date="2011-02" db="EMBL/GenBank/DDBJ databases">
        <authorList>
            <person name="MacLean D."/>
        </authorList>
    </citation>
    <scope>NUCLEOTIDE SEQUENCE</scope>
</reference>
<sequence length="149" mass="16020">MMYLREFTEEGTWRRVRVEDLRSAHCKASPQRNVVYIVSPSKLSIPAYGSVTVNTGVGLPTSSAASATSVIVKGDLGNDVFVLVADNRESPTCPLIVTLRNVSSATRSIEPLVPLAAILDVTWLKEGCCNPQPHTPFTAPSHPSVLSCV</sequence>
<proteinExistence type="predicted"/>
<accession>F0X1M6</accession>
<dbReference type="HOGENOM" id="CLU_1753072_0_0_1"/>